<reference evidence="2" key="2">
    <citation type="journal article" date="2018" name="Mol. Plant Microbe Interact.">
        <title>Genome sequence resources for the wheat stripe rust pathogen (Puccinia striiformis f. sp. tritici) and the barley stripe rust pathogen (Puccinia striiformis f. sp. hordei).</title>
        <authorList>
            <person name="Xia C."/>
            <person name="Wang M."/>
            <person name="Yin C."/>
            <person name="Cornejo O.E."/>
            <person name="Hulbert S.H."/>
            <person name="Chen X."/>
        </authorList>
    </citation>
    <scope>NUCLEOTIDE SEQUENCE [LARGE SCALE GENOMIC DNA]</scope>
    <source>
        <strain evidence="2">93-210</strain>
    </source>
</reference>
<keyword evidence="2" id="KW-1185">Reference proteome</keyword>
<name>A0ACC0EVY0_9BASI</name>
<dbReference type="EMBL" id="CM045866">
    <property type="protein sequence ID" value="KAI7961251.1"/>
    <property type="molecule type" value="Genomic_DNA"/>
</dbReference>
<evidence type="ECO:0000313" key="2">
    <source>
        <dbReference type="Proteomes" id="UP001060170"/>
    </source>
</evidence>
<reference evidence="1 2" key="3">
    <citation type="journal article" date="2022" name="Microbiol. Spectr.">
        <title>Folding features and dynamics of 3D genome architecture in plant fungal pathogens.</title>
        <authorList>
            <person name="Xia C."/>
        </authorList>
    </citation>
    <scope>NUCLEOTIDE SEQUENCE [LARGE SCALE GENOMIC DNA]</scope>
    <source>
        <strain evidence="1 2">93-210</strain>
    </source>
</reference>
<gene>
    <name evidence="1" type="ORF">MJO28_001740</name>
</gene>
<protein>
    <submittedName>
        <fullName evidence="1">Uncharacterized protein</fullName>
    </submittedName>
</protein>
<reference evidence="2" key="1">
    <citation type="journal article" date="2018" name="BMC Genomics">
        <title>Genomic insights into host adaptation between the wheat stripe rust pathogen (Puccinia striiformis f. sp. tritici) and the barley stripe rust pathogen (Puccinia striiformis f. sp. hordei).</title>
        <authorList>
            <person name="Xia C."/>
            <person name="Wang M."/>
            <person name="Yin C."/>
            <person name="Cornejo O.E."/>
            <person name="Hulbert S.H."/>
            <person name="Chen X."/>
        </authorList>
    </citation>
    <scope>NUCLEOTIDE SEQUENCE [LARGE SCALE GENOMIC DNA]</scope>
    <source>
        <strain evidence="2">93-210</strain>
    </source>
</reference>
<organism evidence="1 2">
    <name type="scientific">Puccinia striiformis f. sp. tritici</name>
    <dbReference type="NCBI Taxonomy" id="168172"/>
    <lineage>
        <taxon>Eukaryota</taxon>
        <taxon>Fungi</taxon>
        <taxon>Dikarya</taxon>
        <taxon>Basidiomycota</taxon>
        <taxon>Pucciniomycotina</taxon>
        <taxon>Pucciniomycetes</taxon>
        <taxon>Pucciniales</taxon>
        <taxon>Pucciniaceae</taxon>
        <taxon>Puccinia</taxon>
    </lineage>
</organism>
<sequence length="317" mass="35078">MANPTTEPIDIETSPSTNDGPWPIIASTYCQVLSDHPSATKKTRGRKPTATKQTKPAIKKPTKPVARKPCKPAARKKDITNNLLAIQSNSDVEVENNNLPAIQTNSDDEVSKVPCMTKKDDDTTVHNEVSFARGITALAKSNVTKTTLNLSMINPNKVAKKLHQAQVLAKELLHKKVAQDKAEAKEARTAKRKAANCGTNDDDDDDDDQEDDEDVVDDVKFHMREINKFNLANVLYDHDLQVCISPADKTKYATLTHVICQTWARAIVKTGSTRRIPQKGSDLKHENLRKLKLKVLACVIASAAQWAWRIVTTNSIV</sequence>
<evidence type="ECO:0000313" key="1">
    <source>
        <dbReference type="EMBL" id="KAI7961251.1"/>
    </source>
</evidence>
<accession>A0ACC0EVY0</accession>
<comment type="caution">
    <text evidence="1">The sequence shown here is derived from an EMBL/GenBank/DDBJ whole genome shotgun (WGS) entry which is preliminary data.</text>
</comment>
<dbReference type="Proteomes" id="UP001060170">
    <property type="component" value="Chromosome 2"/>
</dbReference>
<proteinExistence type="predicted"/>